<sequence>MSGAVPEHLRSSLLPSVGFCGGYSSRFSSGSCGGACSGQFVDWWRAVPLEAESIHRAVFSGKQYCMMEAAAMEDACKALKSKEQEPCA</sequence>
<evidence type="ECO:0000313" key="2">
    <source>
        <dbReference type="Proteomes" id="UP000729402"/>
    </source>
</evidence>
<accession>A0A8J5WEP5</accession>
<evidence type="ECO:0000313" key="1">
    <source>
        <dbReference type="EMBL" id="KAG8088446.1"/>
    </source>
</evidence>
<dbReference type="EMBL" id="JAAALK010000082">
    <property type="protein sequence ID" value="KAG8088446.1"/>
    <property type="molecule type" value="Genomic_DNA"/>
</dbReference>
<gene>
    <name evidence="1" type="ORF">GUJ93_ZPchr0010g8069</name>
</gene>
<protein>
    <submittedName>
        <fullName evidence="1">Uncharacterized protein</fullName>
    </submittedName>
</protein>
<name>A0A8J5WEP5_ZIZPA</name>
<dbReference type="AlphaFoldDB" id="A0A8J5WEP5"/>
<reference evidence="1" key="2">
    <citation type="submission" date="2021-02" db="EMBL/GenBank/DDBJ databases">
        <authorList>
            <person name="Kimball J.A."/>
            <person name="Haas M.W."/>
            <person name="Macchietto M."/>
            <person name="Kono T."/>
            <person name="Duquette J."/>
            <person name="Shao M."/>
        </authorList>
    </citation>
    <scope>NUCLEOTIDE SEQUENCE</scope>
    <source>
        <tissue evidence="1">Fresh leaf tissue</tissue>
    </source>
</reference>
<proteinExistence type="predicted"/>
<dbReference type="Proteomes" id="UP000729402">
    <property type="component" value="Unassembled WGS sequence"/>
</dbReference>
<keyword evidence="2" id="KW-1185">Reference proteome</keyword>
<organism evidence="1 2">
    <name type="scientific">Zizania palustris</name>
    <name type="common">Northern wild rice</name>
    <dbReference type="NCBI Taxonomy" id="103762"/>
    <lineage>
        <taxon>Eukaryota</taxon>
        <taxon>Viridiplantae</taxon>
        <taxon>Streptophyta</taxon>
        <taxon>Embryophyta</taxon>
        <taxon>Tracheophyta</taxon>
        <taxon>Spermatophyta</taxon>
        <taxon>Magnoliopsida</taxon>
        <taxon>Liliopsida</taxon>
        <taxon>Poales</taxon>
        <taxon>Poaceae</taxon>
        <taxon>BOP clade</taxon>
        <taxon>Oryzoideae</taxon>
        <taxon>Oryzeae</taxon>
        <taxon>Zizaniinae</taxon>
        <taxon>Zizania</taxon>
    </lineage>
</organism>
<reference evidence="1" key="1">
    <citation type="journal article" date="2021" name="bioRxiv">
        <title>Whole Genome Assembly and Annotation of Northern Wild Rice, Zizania palustris L., Supports a Whole Genome Duplication in the Zizania Genus.</title>
        <authorList>
            <person name="Haas M."/>
            <person name="Kono T."/>
            <person name="Macchietto M."/>
            <person name="Millas R."/>
            <person name="McGilp L."/>
            <person name="Shao M."/>
            <person name="Duquette J."/>
            <person name="Hirsch C.N."/>
            <person name="Kimball J."/>
        </authorList>
    </citation>
    <scope>NUCLEOTIDE SEQUENCE</scope>
    <source>
        <tissue evidence="1">Fresh leaf tissue</tissue>
    </source>
</reference>
<comment type="caution">
    <text evidence="1">The sequence shown here is derived from an EMBL/GenBank/DDBJ whole genome shotgun (WGS) entry which is preliminary data.</text>
</comment>